<comment type="caution">
    <text evidence="2">The sequence shown here is derived from an EMBL/GenBank/DDBJ whole genome shotgun (WGS) entry which is preliminary data.</text>
</comment>
<feature type="compositionally biased region" description="Basic and acidic residues" evidence="1">
    <location>
        <begin position="139"/>
        <end position="149"/>
    </location>
</feature>
<proteinExistence type="predicted"/>
<accession>A0A4U1ELM7</accession>
<evidence type="ECO:0000313" key="2">
    <source>
        <dbReference type="EMBL" id="TKC37359.1"/>
    </source>
</evidence>
<feature type="region of interest" description="Disordered" evidence="1">
    <location>
        <begin position="1"/>
        <end position="28"/>
    </location>
</feature>
<dbReference type="Proteomes" id="UP000308365">
    <property type="component" value="Unassembled WGS sequence"/>
</dbReference>
<reference evidence="3" key="1">
    <citation type="journal article" date="2019" name="IScience">
        <title>Narwhal Genome Reveals Long-Term Low Genetic Diversity despite Current Large Abundance Size.</title>
        <authorList>
            <person name="Westbury M.V."/>
            <person name="Petersen B."/>
            <person name="Garde E."/>
            <person name="Heide-Jorgensen M.P."/>
            <person name="Lorenzen E.D."/>
        </authorList>
    </citation>
    <scope>NUCLEOTIDE SEQUENCE [LARGE SCALE GENOMIC DNA]</scope>
</reference>
<protein>
    <submittedName>
        <fullName evidence="2">Uncharacterized protein</fullName>
    </submittedName>
</protein>
<gene>
    <name evidence="2" type="ORF">EI555_017923</name>
</gene>
<feature type="region of interest" description="Disordered" evidence="1">
    <location>
        <begin position="125"/>
        <end position="154"/>
    </location>
</feature>
<feature type="non-terminal residue" evidence="2">
    <location>
        <position position="323"/>
    </location>
</feature>
<evidence type="ECO:0000313" key="3">
    <source>
        <dbReference type="Proteomes" id="UP000308365"/>
    </source>
</evidence>
<dbReference type="AlphaFoldDB" id="A0A4U1ELM7"/>
<dbReference type="EMBL" id="RWIC01001150">
    <property type="protein sequence ID" value="TKC37359.1"/>
    <property type="molecule type" value="Genomic_DNA"/>
</dbReference>
<evidence type="ECO:0000256" key="1">
    <source>
        <dbReference type="SAM" id="MobiDB-lite"/>
    </source>
</evidence>
<feature type="compositionally biased region" description="Low complexity" evidence="1">
    <location>
        <begin position="1"/>
        <end position="11"/>
    </location>
</feature>
<name>A0A4U1ELM7_MONMO</name>
<sequence length="323" mass="35223">EAAAEVESAAARIHHPRGPAAGNVAPKFTAGSGSKNRVAAAAAAAASRGSATGSPVLKKVVSHCHTIKAFPTAVAPISPPTPGHYHVLYRGCGEMQLGQHGETYCLVGGYRVYGDVALAMPAKVEAEKQVPRRGPKRNHAPERSDKDLGFPRPKIRRLKHSSSSGIQGALILKQRDPTSGHIPSATAPVNECPIFAFSRLREVLSLSFSESDQIVLETPFHTVDHQWLPFLLLHLVTTLSSTERFEKRSWAGMGRHTAWLVATGPMGMLLWPRQQRWKRRSLSPDVLSRESTLWECKTKIWFTPDPKSSHCSMLPGGGPHRIL</sequence>
<feature type="non-terminal residue" evidence="2">
    <location>
        <position position="1"/>
    </location>
</feature>
<organism evidence="2 3">
    <name type="scientific">Monodon monoceros</name>
    <name type="common">Narwhal</name>
    <name type="synonym">Ceratodon monodon</name>
    <dbReference type="NCBI Taxonomy" id="40151"/>
    <lineage>
        <taxon>Eukaryota</taxon>
        <taxon>Metazoa</taxon>
        <taxon>Chordata</taxon>
        <taxon>Craniata</taxon>
        <taxon>Vertebrata</taxon>
        <taxon>Euteleostomi</taxon>
        <taxon>Mammalia</taxon>
        <taxon>Eutheria</taxon>
        <taxon>Laurasiatheria</taxon>
        <taxon>Artiodactyla</taxon>
        <taxon>Whippomorpha</taxon>
        <taxon>Cetacea</taxon>
        <taxon>Odontoceti</taxon>
        <taxon>Monodontidae</taxon>
        <taxon>Monodon</taxon>
    </lineage>
</organism>